<dbReference type="InterPro" id="IPR005584">
    <property type="entry name" value="DNA_gyrase_inhibitor_YacG"/>
</dbReference>
<keyword evidence="2 3" id="KW-0862">Zinc</keyword>
<dbReference type="InterPro" id="IPR013088">
    <property type="entry name" value="Znf_NHR/GATA"/>
</dbReference>
<feature type="binding site" evidence="3">
    <location>
        <position position="28"/>
    </location>
    <ligand>
        <name>Zn(2+)</name>
        <dbReference type="ChEBI" id="CHEBI:29105"/>
    </ligand>
</feature>
<feature type="binding site" evidence="3">
    <location>
        <position position="9"/>
    </location>
    <ligand>
        <name>Zn(2+)</name>
        <dbReference type="ChEBI" id="CHEBI:29105"/>
    </ligand>
</feature>
<evidence type="ECO:0000313" key="5">
    <source>
        <dbReference type="Proteomes" id="UP000832034"/>
    </source>
</evidence>
<dbReference type="Gene3D" id="3.30.50.10">
    <property type="entry name" value="Erythroid Transcription Factor GATA-1, subunit A"/>
    <property type="match status" value="1"/>
</dbReference>
<comment type="subunit">
    <text evidence="3">Interacts with GyrB.</text>
</comment>
<dbReference type="HAMAP" id="MF_00649">
    <property type="entry name" value="DNA_gyrase_inhibitor_YacG"/>
    <property type="match status" value="1"/>
</dbReference>
<feature type="binding site" evidence="3">
    <location>
        <position position="32"/>
    </location>
    <ligand>
        <name>Zn(2+)</name>
        <dbReference type="ChEBI" id="CHEBI:29105"/>
    </ligand>
</feature>
<evidence type="ECO:0000256" key="3">
    <source>
        <dbReference type="HAMAP-Rule" id="MF_00649"/>
    </source>
</evidence>
<gene>
    <name evidence="3 4" type="primary">yacG</name>
    <name evidence="4" type="ORF">LVJ81_01640</name>
</gene>
<dbReference type="PANTHER" id="PTHR36150:SF1">
    <property type="entry name" value="DNA GYRASE INHIBITOR YACG"/>
    <property type="match status" value="1"/>
</dbReference>
<organism evidence="4 5">
    <name type="scientific">Vitreoscilla stercoraria</name>
    <dbReference type="NCBI Taxonomy" id="61"/>
    <lineage>
        <taxon>Bacteria</taxon>
        <taxon>Pseudomonadati</taxon>
        <taxon>Pseudomonadota</taxon>
        <taxon>Betaproteobacteria</taxon>
        <taxon>Neisseriales</taxon>
        <taxon>Neisseriaceae</taxon>
        <taxon>Vitreoscilla</taxon>
    </lineage>
</organism>
<dbReference type="RefSeq" id="WP_019957104.1">
    <property type="nucleotide sequence ID" value="NZ_CP091512.1"/>
</dbReference>
<dbReference type="SUPFAM" id="SSF57716">
    <property type="entry name" value="Glucocorticoid receptor-like (DNA-binding domain)"/>
    <property type="match status" value="1"/>
</dbReference>
<dbReference type="Proteomes" id="UP000832034">
    <property type="component" value="Chromosome"/>
</dbReference>
<dbReference type="EMBL" id="CP091512">
    <property type="protein sequence ID" value="UOO92774.1"/>
    <property type="molecule type" value="Genomic_DNA"/>
</dbReference>
<keyword evidence="5" id="KW-1185">Reference proteome</keyword>
<dbReference type="Pfam" id="PF03884">
    <property type="entry name" value="YacG"/>
    <property type="match status" value="1"/>
</dbReference>
<name>A0ABY4EBJ4_VITST</name>
<evidence type="ECO:0000313" key="4">
    <source>
        <dbReference type="EMBL" id="UOO92774.1"/>
    </source>
</evidence>
<evidence type="ECO:0000256" key="2">
    <source>
        <dbReference type="ARBA" id="ARBA00022833"/>
    </source>
</evidence>
<comment type="function">
    <text evidence="3">Inhibits all the catalytic activities of DNA gyrase by preventing its interaction with DNA. Acts by binding directly to the C-terminal domain of GyrB, which probably disrupts DNA binding by the gyrase.</text>
</comment>
<dbReference type="PANTHER" id="PTHR36150">
    <property type="entry name" value="DNA GYRASE INHIBITOR YACG"/>
    <property type="match status" value="1"/>
</dbReference>
<feature type="binding site" evidence="3">
    <location>
        <position position="12"/>
    </location>
    <ligand>
        <name>Zn(2+)</name>
        <dbReference type="ChEBI" id="CHEBI:29105"/>
    </ligand>
</feature>
<comment type="similarity">
    <text evidence="3">Belongs to the DNA gyrase inhibitor YacG family.</text>
</comment>
<protein>
    <recommendedName>
        <fullName evidence="3">DNA gyrase inhibitor YacG</fullName>
    </recommendedName>
</protein>
<dbReference type="NCBIfam" id="NF001638">
    <property type="entry name" value="PRK00418.1"/>
    <property type="match status" value="1"/>
</dbReference>
<keyword evidence="1 3" id="KW-0479">Metal-binding</keyword>
<proteinExistence type="inferred from homology"/>
<evidence type="ECO:0000256" key="1">
    <source>
        <dbReference type="ARBA" id="ARBA00022723"/>
    </source>
</evidence>
<comment type="cofactor">
    <cofactor evidence="3">
        <name>Zn(2+)</name>
        <dbReference type="ChEBI" id="CHEBI:29105"/>
    </cofactor>
    <text evidence="3">Binds 1 zinc ion.</text>
</comment>
<reference evidence="4" key="1">
    <citation type="submission" date="2021-12" db="EMBL/GenBank/DDBJ databases">
        <authorList>
            <person name="Veyrier F.J."/>
        </authorList>
    </citation>
    <scope>NUCLEOTIDE SEQUENCE</scope>
    <source>
        <strain evidence="4">SAG 1488-6</strain>
    </source>
</reference>
<reference evidence="4" key="2">
    <citation type="journal article" date="2022" name="Res Sq">
        <title>Evolution of multicellular longitudinally dividing oral cavity symbionts (Neisseriaceae).</title>
        <authorList>
            <person name="Nyongesa S."/>
            <person name="Weber P."/>
            <person name="Bernet E."/>
            <person name="Pullido F."/>
            <person name="Nieckarz M."/>
            <person name="Delaby M."/>
            <person name="Nieves C."/>
            <person name="Viehboeck T."/>
            <person name="Krause N."/>
            <person name="Rivera-Millot A."/>
            <person name="Nakamura A."/>
            <person name="Vischer N."/>
            <person name="VanNieuwenhze M."/>
            <person name="Brun Y."/>
            <person name="Cava F."/>
            <person name="Bulgheresi S."/>
            <person name="Veyrier F."/>
        </authorList>
    </citation>
    <scope>NUCLEOTIDE SEQUENCE</scope>
    <source>
        <strain evidence="4">SAG 1488-6</strain>
    </source>
</reference>
<accession>A0ABY4EBJ4</accession>
<sequence length="62" mass="7303">MEQVKIVKCPTCGQEVLWRPESEFRPFCSKRCKLIDLGAWADEEYTVAAQEPQDWQESDLKR</sequence>